<dbReference type="GO" id="GO:0009245">
    <property type="term" value="P:lipid A biosynthetic process"/>
    <property type="evidence" value="ECO:0007669"/>
    <property type="project" value="TreeGrafter"/>
</dbReference>
<protein>
    <recommendedName>
        <fullName evidence="3">3-deoxy-D-manno-octulosonic-acid transferase N-terminal domain-containing protein</fullName>
    </recommendedName>
</protein>
<keyword evidence="1" id="KW-0808">Transferase</keyword>
<dbReference type="EMBL" id="MN738858">
    <property type="protein sequence ID" value="QHT28455.1"/>
    <property type="molecule type" value="Genomic_DNA"/>
</dbReference>
<dbReference type="AlphaFoldDB" id="A0A6C0EM75"/>
<dbReference type="GO" id="GO:0016740">
    <property type="term" value="F:transferase activity"/>
    <property type="evidence" value="ECO:0007669"/>
    <property type="project" value="UniProtKB-KW"/>
</dbReference>
<organism evidence="4">
    <name type="scientific">viral metagenome</name>
    <dbReference type="NCBI Taxonomy" id="1070528"/>
    <lineage>
        <taxon>unclassified sequences</taxon>
        <taxon>metagenomes</taxon>
        <taxon>organismal metagenomes</taxon>
    </lineage>
</organism>
<evidence type="ECO:0000313" key="4">
    <source>
        <dbReference type="EMBL" id="QHT28455.1"/>
    </source>
</evidence>
<dbReference type="PANTHER" id="PTHR42755:SF1">
    <property type="entry name" value="3-DEOXY-D-MANNO-OCTULOSONIC ACID TRANSFERASE, MITOCHONDRIAL-RELATED"/>
    <property type="match status" value="1"/>
</dbReference>
<evidence type="ECO:0000259" key="3">
    <source>
        <dbReference type="Pfam" id="PF04413"/>
    </source>
</evidence>
<feature type="transmembrane region" description="Helical" evidence="2">
    <location>
        <begin position="6"/>
        <end position="28"/>
    </location>
</feature>
<dbReference type="Gene3D" id="3.40.50.2000">
    <property type="entry name" value="Glycogen Phosphorylase B"/>
    <property type="match status" value="1"/>
</dbReference>
<dbReference type="PANTHER" id="PTHR42755">
    <property type="entry name" value="3-DEOXY-MANNO-OCTULOSONATE CYTIDYLYLTRANSFERASE"/>
    <property type="match status" value="1"/>
</dbReference>
<keyword evidence="2" id="KW-0472">Membrane</keyword>
<keyword evidence="2" id="KW-1133">Transmembrane helix</keyword>
<dbReference type="InterPro" id="IPR039901">
    <property type="entry name" value="Kdotransferase"/>
</dbReference>
<feature type="domain" description="3-deoxy-D-manno-octulosonic-acid transferase N-terminal" evidence="3">
    <location>
        <begin position="65"/>
        <end position="170"/>
    </location>
</feature>
<evidence type="ECO:0000256" key="2">
    <source>
        <dbReference type="SAM" id="Phobius"/>
    </source>
</evidence>
<dbReference type="Gene3D" id="3.40.50.11720">
    <property type="entry name" value="3-Deoxy-D-manno-octulosonic-acid transferase, N-terminal domain"/>
    <property type="match status" value="1"/>
</dbReference>
<accession>A0A6C0EM75</accession>
<sequence>MSEWYLPFFIVNSFYFFCKMLSYIGLLYQIGDLLYVSWKDIWIFQVSFNDYVKRFFIFYSLTNNQIMRKNNVLLYGVSCGETKALVPLIPYVQNKHYHPFILTHTRSSYIIHSKSLHNTPTLLLPFDNLVTMFCFFLLLQPSFLIVCERDIKPCMLFCAKLFCTKIIYMNYCEKHGSKRQQFANYFIPAIADHILYKHGSIVKHRSIANHRSIGNLKWLHAPSMNHSKYEHLTFVIASANQNEFSIHYSFIRHFIKHLPHARFIYVPRYLDWEHTLREQIADLSYFWLTSKDQMDSHESIHCSQLTIVWCYGLLPYFLSKSHICLLGNTFKVEPAKGGHNLIEPAAAANAIITGPSYGTCKDLANDLKIIYTHDESDLLYKTDSLVQNKEYMAMGKSNLQHVLNKQINLKRNVHACFEDIFI</sequence>
<evidence type="ECO:0000256" key="1">
    <source>
        <dbReference type="ARBA" id="ARBA00022679"/>
    </source>
</evidence>
<keyword evidence="2" id="KW-0812">Transmembrane</keyword>
<dbReference type="InterPro" id="IPR007507">
    <property type="entry name" value="Glycos_transf_N"/>
</dbReference>
<name>A0A6C0EM75_9ZZZZ</name>
<dbReference type="GO" id="GO:0005886">
    <property type="term" value="C:plasma membrane"/>
    <property type="evidence" value="ECO:0007669"/>
    <property type="project" value="TreeGrafter"/>
</dbReference>
<proteinExistence type="predicted"/>
<reference evidence="4" key="1">
    <citation type="journal article" date="2020" name="Nature">
        <title>Giant virus diversity and host interactions through global metagenomics.</title>
        <authorList>
            <person name="Schulz F."/>
            <person name="Roux S."/>
            <person name="Paez-Espino D."/>
            <person name="Jungbluth S."/>
            <person name="Walsh D.A."/>
            <person name="Denef V.J."/>
            <person name="McMahon K.D."/>
            <person name="Konstantinidis K.T."/>
            <person name="Eloe-Fadrosh E.A."/>
            <person name="Kyrpides N.C."/>
            <person name="Woyke T."/>
        </authorList>
    </citation>
    <scope>NUCLEOTIDE SEQUENCE</scope>
    <source>
        <strain evidence="4">GVMAG-M-3300001348-25</strain>
    </source>
</reference>
<dbReference type="Pfam" id="PF04413">
    <property type="entry name" value="Glycos_transf_N"/>
    <property type="match status" value="1"/>
</dbReference>
<dbReference type="InterPro" id="IPR038107">
    <property type="entry name" value="Glycos_transf_N_sf"/>
</dbReference>